<organism evidence="1 2">
    <name type="scientific">Dentiscutata erythropus</name>
    <dbReference type="NCBI Taxonomy" id="1348616"/>
    <lineage>
        <taxon>Eukaryota</taxon>
        <taxon>Fungi</taxon>
        <taxon>Fungi incertae sedis</taxon>
        <taxon>Mucoromycota</taxon>
        <taxon>Glomeromycotina</taxon>
        <taxon>Glomeromycetes</taxon>
        <taxon>Diversisporales</taxon>
        <taxon>Gigasporaceae</taxon>
        <taxon>Dentiscutata</taxon>
    </lineage>
</organism>
<dbReference type="AlphaFoldDB" id="A0A9N9HRX4"/>
<proteinExistence type="predicted"/>
<sequence>MSCIPKTFIYYQKSAVEQSVPWYIILYLVKSSLALLEPIYLDLRCDGGKSFRRDYGSTLFPIQYAIVCLGIFPDLEWYSKSTA</sequence>
<gene>
    <name evidence="1" type="ORF">DERYTH_LOCUS13110</name>
</gene>
<accession>A0A9N9HRX4</accession>
<feature type="non-terminal residue" evidence="1">
    <location>
        <position position="83"/>
    </location>
</feature>
<evidence type="ECO:0000313" key="1">
    <source>
        <dbReference type="EMBL" id="CAG8703036.1"/>
    </source>
</evidence>
<protein>
    <submittedName>
        <fullName evidence="1">9911_t:CDS:1</fullName>
    </submittedName>
</protein>
<evidence type="ECO:0000313" key="2">
    <source>
        <dbReference type="Proteomes" id="UP000789405"/>
    </source>
</evidence>
<keyword evidence="2" id="KW-1185">Reference proteome</keyword>
<reference evidence="1" key="1">
    <citation type="submission" date="2021-06" db="EMBL/GenBank/DDBJ databases">
        <authorList>
            <person name="Kallberg Y."/>
            <person name="Tangrot J."/>
            <person name="Rosling A."/>
        </authorList>
    </citation>
    <scope>NUCLEOTIDE SEQUENCE</scope>
    <source>
        <strain evidence="1">MA453B</strain>
    </source>
</reference>
<dbReference type="Proteomes" id="UP000789405">
    <property type="component" value="Unassembled WGS sequence"/>
</dbReference>
<dbReference type="EMBL" id="CAJVPY010008966">
    <property type="protein sequence ID" value="CAG8703036.1"/>
    <property type="molecule type" value="Genomic_DNA"/>
</dbReference>
<name>A0A9N9HRX4_9GLOM</name>
<comment type="caution">
    <text evidence="1">The sequence shown here is derived from an EMBL/GenBank/DDBJ whole genome shotgun (WGS) entry which is preliminary data.</text>
</comment>